<dbReference type="Xenbase" id="XB-GENE-6487796">
    <property type="gene designation" value="fbxo24.L"/>
</dbReference>
<dbReference type="KEGG" id="xla:108711799"/>
<dbReference type="Pfam" id="PF12937">
    <property type="entry name" value="F-box-like"/>
    <property type="match status" value="1"/>
</dbReference>
<dbReference type="PANTHER" id="PTHR47004">
    <property type="entry name" value="F-BOX ONLY PROTEIN 24"/>
    <property type="match status" value="1"/>
</dbReference>
<sequence>MRLRMKRLCRATGSRRSATEPLAMTRKRKLQRQQSRTKCLRPLTFLGLPPEMLDRIISFLPVRDVVALGETCRFLNNICNSQPTWKRICQRMNPRVKTANWRKAAILNYTKAIYSQPFRGQWHVLTCPVGLSVANGFQRILPTRDHMFVLDYDGTLFLLHIDMAFYNHGVVRWKAVSHYTVLAHKVKDFCGDPKSVSVSFKYLYVLMSQTEGAQEQLLEGQVAPSPAPCDCVELYRQSDGQRVFKLQFHPSMVFKQIALLGEETQRILLLLTEKGQVYSLMLNETQVGQSQSYNIQMVMRKVSQCLTNHVISYLCAGHNTVMYITDLGTLYYEIHSHGVYRNLFGTLQPFGSFDTEMPIAIPLSCKVVLCSISKNHLALADEHGRIFTQGNNRYGQLGTGDRTDRGQPSQVAQMKWPVQIWCGLNHTLILIQERDTRKEIFGCGCGAGGRLPGWARGSPVFVKLHVQVPLCTRYICSTRECLYMVCGYDTEEGTLYRHLPDGHEGPPGTHTGAEETGKTYQNYMSQLLKCSSPREHVAKAKEIVAQMPLQGQQKDFLWEALNVILRASDS</sequence>
<dbReference type="GeneID" id="108711799"/>
<protein>
    <submittedName>
        <fullName evidence="2">F-box only protein 24 isoform X1</fullName>
    </submittedName>
</protein>
<dbReference type="CTD" id="108711799"/>
<dbReference type="RefSeq" id="XP_018109343.1">
    <property type="nucleotide sequence ID" value="XM_018253854.2"/>
</dbReference>
<dbReference type="AGR" id="Xenbase:XB-GENE-6487796"/>
<evidence type="ECO:0000313" key="3">
    <source>
        <dbReference type="Xenbase" id="XB-GENE-6487796"/>
    </source>
</evidence>
<dbReference type="SMART" id="SM00256">
    <property type="entry name" value="FBOX"/>
    <property type="match status" value="1"/>
</dbReference>
<dbReference type="Bgee" id="108711799">
    <property type="expression patterns" value="Expressed in testis"/>
</dbReference>
<dbReference type="PANTHER" id="PTHR47004:SF1">
    <property type="entry name" value="F-BOX ONLY PROTEIN 24"/>
    <property type="match status" value="1"/>
</dbReference>
<dbReference type="OrthoDB" id="101791at2759"/>
<dbReference type="SUPFAM" id="SSF81383">
    <property type="entry name" value="F-box domain"/>
    <property type="match status" value="1"/>
</dbReference>
<dbReference type="PaxDb" id="8355-A0A1L8H476"/>
<dbReference type="InterPro" id="IPR001810">
    <property type="entry name" value="F-box_dom"/>
</dbReference>
<dbReference type="SUPFAM" id="SSF50985">
    <property type="entry name" value="RCC1/BLIP-II"/>
    <property type="match status" value="1"/>
</dbReference>
<dbReference type="Gene3D" id="2.130.10.30">
    <property type="entry name" value="Regulator of chromosome condensation 1/beta-lactamase-inhibitor protein II"/>
    <property type="match status" value="1"/>
</dbReference>
<proteinExistence type="predicted"/>
<dbReference type="PROSITE" id="PS50012">
    <property type="entry name" value="RCC1_3"/>
    <property type="match status" value="1"/>
</dbReference>
<dbReference type="InterPro" id="IPR036047">
    <property type="entry name" value="F-box-like_dom_sf"/>
</dbReference>
<accession>A0A1L8H476</accession>
<dbReference type="CDD" id="cd22098">
    <property type="entry name" value="F-box_FBXO24"/>
    <property type="match status" value="1"/>
</dbReference>
<name>A0A1L8H476_XENLA</name>
<gene>
    <name evidence="2 3" type="primary">fbxo24.L</name>
</gene>
<dbReference type="Proteomes" id="UP000186698">
    <property type="component" value="Chromosome 3L"/>
</dbReference>
<dbReference type="Gene3D" id="1.20.1280.50">
    <property type="match status" value="1"/>
</dbReference>
<evidence type="ECO:0000313" key="2">
    <source>
        <dbReference type="RefSeq" id="XP_018109343.1"/>
    </source>
</evidence>
<dbReference type="STRING" id="8355.A0A1L8H476"/>
<dbReference type="PROSITE" id="PS50181">
    <property type="entry name" value="FBOX"/>
    <property type="match status" value="1"/>
</dbReference>
<dbReference type="InterPro" id="IPR052866">
    <property type="entry name" value="F-box_protein_24"/>
</dbReference>
<organism evidence="1 2">
    <name type="scientific">Xenopus laevis</name>
    <name type="common">African clawed frog</name>
    <dbReference type="NCBI Taxonomy" id="8355"/>
    <lineage>
        <taxon>Eukaryota</taxon>
        <taxon>Metazoa</taxon>
        <taxon>Chordata</taxon>
        <taxon>Craniata</taxon>
        <taxon>Vertebrata</taxon>
        <taxon>Euteleostomi</taxon>
        <taxon>Amphibia</taxon>
        <taxon>Batrachia</taxon>
        <taxon>Anura</taxon>
        <taxon>Pipoidea</taxon>
        <taxon>Pipidae</taxon>
        <taxon>Xenopodinae</taxon>
        <taxon>Xenopus</taxon>
        <taxon>Xenopus</taxon>
    </lineage>
</organism>
<dbReference type="InterPro" id="IPR009091">
    <property type="entry name" value="RCC1/BLIP-II"/>
</dbReference>
<dbReference type="OMA" id="DFFWQAL"/>
<dbReference type="Pfam" id="PF00415">
    <property type="entry name" value="RCC1"/>
    <property type="match status" value="1"/>
</dbReference>
<evidence type="ECO:0000313" key="1">
    <source>
        <dbReference type="Proteomes" id="UP000186698"/>
    </source>
</evidence>
<dbReference type="AlphaFoldDB" id="A0A1L8H476"/>
<dbReference type="InterPro" id="IPR000408">
    <property type="entry name" value="Reg_chr_condens"/>
</dbReference>
<reference evidence="2" key="1">
    <citation type="submission" date="2025-08" db="UniProtKB">
        <authorList>
            <consortium name="RefSeq"/>
        </authorList>
    </citation>
    <scope>IDENTIFICATION</scope>
    <source>
        <strain evidence="2">J_2021</strain>
        <tissue evidence="2">Erythrocytes</tissue>
    </source>
</reference>
<keyword evidence="1" id="KW-1185">Reference proteome</keyword>